<accession>A0A126PZM3</accession>
<organism evidence="1 2">
    <name type="scientific">Alteromonas macleodii</name>
    <name type="common">Pseudoalteromonas macleodii</name>
    <dbReference type="NCBI Taxonomy" id="28108"/>
    <lineage>
        <taxon>Bacteria</taxon>
        <taxon>Pseudomonadati</taxon>
        <taxon>Pseudomonadota</taxon>
        <taxon>Gammaproteobacteria</taxon>
        <taxon>Alteromonadales</taxon>
        <taxon>Alteromonadaceae</taxon>
        <taxon>Alteromonas/Salinimonas group</taxon>
        <taxon>Alteromonas</taxon>
    </lineage>
</organism>
<reference evidence="1 2" key="1">
    <citation type="submission" date="2015-12" db="EMBL/GenBank/DDBJ databases">
        <authorList>
            <person name="Shamseldin A."/>
            <person name="Moawad H."/>
            <person name="Abd El-Rahim W.M."/>
            <person name="Sadowsky M.J."/>
        </authorList>
    </citation>
    <scope>NUCLEOTIDE SEQUENCE [LARGE SCALE GENOMIC DNA]</scope>
    <source>
        <strain evidence="1 2">D7</strain>
    </source>
</reference>
<dbReference type="EMBL" id="CP014323">
    <property type="protein sequence ID" value="AMJ98506.1"/>
    <property type="molecule type" value="Genomic_DNA"/>
</dbReference>
<name>A0A126PZM3_ALTMA</name>
<protein>
    <submittedName>
        <fullName evidence="1">Uncharacterized protein</fullName>
    </submittedName>
</protein>
<dbReference type="Proteomes" id="UP000063991">
    <property type="component" value="Chromosome"/>
</dbReference>
<proteinExistence type="predicted"/>
<dbReference type="AlphaFoldDB" id="A0A126PZM3"/>
<evidence type="ECO:0000313" key="1">
    <source>
        <dbReference type="EMBL" id="AMJ98506.1"/>
    </source>
</evidence>
<evidence type="ECO:0000313" key="2">
    <source>
        <dbReference type="Proteomes" id="UP000063991"/>
    </source>
</evidence>
<gene>
    <name evidence="1" type="ORF">AVL55_10210</name>
</gene>
<sequence>MPEIEKTDYSKWSSAYLFENPREKLFYANKDFFTFSLEDSASQQASRVIFYLNESSQLAVDFENSLVSRTATPSQSNISVPELQTGIILAMGAMLLLLRRCR</sequence>